<dbReference type="GO" id="GO:0039648">
    <property type="term" value="P:symbiont-mediated perturbation of host ubiquitin-like protein modification"/>
    <property type="evidence" value="ECO:0007669"/>
    <property type="project" value="UniProtKB-KW"/>
</dbReference>
<keyword evidence="12" id="KW-1035">Host cytoplasm</keyword>
<accession>G9CUE5</accession>
<dbReference type="Pfam" id="PF03586">
    <property type="entry name" value="Herpes_UL36"/>
    <property type="match status" value="1"/>
</dbReference>
<evidence type="ECO:0000256" key="4">
    <source>
        <dbReference type="ARBA" id="ARBA00022662"/>
    </source>
</evidence>
<dbReference type="PROSITE" id="PS51521">
    <property type="entry name" value="HTUSP"/>
    <property type="match status" value="1"/>
</dbReference>
<proteinExistence type="inferred from homology"/>
<dbReference type="HAMAP" id="MF_04044">
    <property type="entry name" value="HSV_LTP"/>
    <property type="match status" value="1"/>
</dbReference>
<dbReference type="InterPro" id="IPR034702">
    <property type="entry name" value="HSV_LTP"/>
</dbReference>
<keyword evidence="2" id="KW-0920">Virion tegument</keyword>
<evidence type="ECO:0000256" key="9">
    <source>
        <dbReference type="ARBA" id="ARBA00022807"/>
    </source>
</evidence>
<dbReference type="EMBL" id="JF742597">
    <property type="protein sequence ID" value="AEV55016.1"/>
    <property type="molecule type" value="Genomic_DNA"/>
</dbReference>
<dbReference type="SUPFAM" id="SSF54001">
    <property type="entry name" value="Cysteine proteinases"/>
    <property type="match status" value="1"/>
</dbReference>
<dbReference type="InterPro" id="IPR038765">
    <property type="entry name" value="Papain-like_cys_pep_sf"/>
</dbReference>
<dbReference type="InterPro" id="IPR006928">
    <property type="entry name" value="Herpes_teg_USP"/>
</dbReference>
<feature type="coiled-coil region" evidence="13">
    <location>
        <begin position="1779"/>
        <end position="1806"/>
    </location>
</feature>
<organism evidence="16 17">
    <name type="scientific">Gallid herpesvirus 2 strain 814</name>
    <dbReference type="NCBI Taxonomy" id="1123959"/>
    <lineage>
        <taxon>Viruses</taxon>
        <taxon>Duplodnaviria</taxon>
        <taxon>Heunggongvirae</taxon>
        <taxon>Peploviricota</taxon>
        <taxon>Herviviricetes</taxon>
        <taxon>Herpesvirales</taxon>
        <taxon>Orthoherpesviridae</taxon>
        <taxon>Alphaherpesvirinae</taxon>
        <taxon>Mardivirus</taxon>
        <taxon>Mardivirus gallidalpha2</taxon>
        <taxon>Gallid alphaherpesvirus 2</taxon>
    </lineage>
</organism>
<gene>
    <name evidence="16" type="primary">UL36</name>
</gene>
<evidence type="ECO:0000256" key="6">
    <source>
        <dbReference type="ARBA" id="ARBA00022737"/>
    </source>
</evidence>
<dbReference type="GO" id="GO:0019784">
    <property type="term" value="F:deNEDDylase activity"/>
    <property type="evidence" value="ECO:0007669"/>
    <property type="project" value="InterPro"/>
</dbReference>
<evidence type="ECO:0000256" key="11">
    <source>
        <dbReference type="ARBA" id="ARBA00022876"/>
    </source>
</evidence>
<keyword evidence="13" id="KW-0175">Coiled coil</keyword>
<evidence type="ECO:0000256" key="12">
    <source>
        <dbReference type="ARBA" id="ARBA00023200"/>
    </source>
</evidence>
<evidence type="ECO:0000256" key="10">
    <source>
        <dbReference type="ARBA" id="ARBA00022844"/>
    </source>
</evidence>
<sequence length="3153" mass="347994">MTDSTDSRQATTNCRKYSRTTSNAPMLAANVLRDKSTSGLCSLDRKHDPYFGQIMDNPEVILDEWAKMVIDTTDVTVVAVGIRNQFAPDLSPASSVSCLRSSLAFLRIVFAYGLDTVISSDAIDRLLLQGKAWTIATSEDGTYTTCVPHDLPNRIISKDAGGNLCVAFSSSYGEFEFYLEENTPTILDTQISARTFIEQIWKKKRGDVYCLIVVGVLGIGVYRSGDGIYIFDPHGHGHIGQACIVRVSEGYFYQYLTSYADPSATPDWSATFVYFVSTVSICPPRDEIISTVSRIYGTSDIVLDLGRAREEDNRKVVSADFDPPSRPQPRLTKLVIGSTDTTIQGSDYPCIQAEDLNGEDSRPLDHNLSYNDAPTNTESVAPPSTKDCRDCINIQNPGETLDDTHSTIVDPSTKDSISVTAWQGVFSDVIEDPPPKTNFQFSFGTFAKVAENKIGTTSVEGCIRNYARHKRRRPLWTPQSSSENISLDGSSSSLSRKHSRKSKRTLESRIVEAVTSTESSDVTENVDTYPPVISNIPDEPTLGSSPTTSNRGEDTTVEHLLKNRPLFNFKSLTEDEDGLVQDRLWSDEYLSHYPLADIRDKIEDVACSIDSGLRIIVHVGSPYDSDGGLLYVCMMDIFARLFNYIIENGARTTSDRESVVGYEMAALLKAFTIPVYFTTFIASTGMVLSEASESIDLIERVLAENSKIGNLALSKMILVALEVEEVTDELHKSLDAIEKEVGTADPYGIYERMAAILVDTLYHNSGKLYSEKTSSNSNQTLTDRVISLCTLIRDIEAVAIRKAELILAEMEALEAGVRWMNTTLDAFIMGGSGSSPMIDAADIVAKTSSAVVTQRLGDIGKTVIDVVGHSLREYYLKVALYSVKALTASSSDVSRFKIVVTDQYEKINRFASSLSVIDDVMVLIASRSNARVPSPVSQAFESELLGNLLEIGSDLDVPEKLTTWKNLMTSMQVGGWISRRELDMLMKEIDIVTEKATRHETVLTELERLNELETRFGSYTDLDTTVELQKLDEAIKIGEDIVKLAIVLEDKKNATSLSSDVREKLRDTRRKNETFITHLRERYQEVKSTIEDLYSSIRKILRPLPKFVGLRALDSKVKVITESIPRGMGSFENFLASAPSDIIGSLQSDLWVLFIQYKTILSRPTTEVAAELSGLGVPFALAIRLVFGPQGSYPAASVFFGKHADVLSATIAAAAVEPMSVEKTMAVVSTLKAAISDIDRANAIAPPQGIMSISSTERSDAFLFLKALLSTAEIAADVANRGQHLESLIQSVRTILDNLITSNHKIRSLNPREVISENDTSVVASAKVEFSNAIQTVGNVTATLSTFEGLTYTSNPHIQRKIAELSKLIRSANQRAGELDIAIQTYEHNRISAERSRSEDLWISSINSLLLNAEVKSEFDAMEINRLEDAARTGGYDTIRYKSRAEKIVIAHARVLESSIESVLKFNPYSTQNMVHGLSPPIAALKSITWGDSFMTAAPYYTKLFGVNCDTVMDLLHISIAILRHANANSGNVDYYLLMGELESALKSYPNLVKYVNFYRSGYVKFMSFLAHLEQRRVEAHHASGRVALEISAALEDLARTHSPEGARRALEYGVSIIIPSVNTIMSIAEELKKDHVEEFEGTAYSEYGAHLLRRDTDAMTSLIHRVTTAIEDAKTRGEAILKNLAQASYAADRESAELLANLKNLLRLVSMPSHIAKAIDRSETVNDIVTQAALLLTKVEETKELDSQTVEWLRHAESVIDSHDLTVRIDESGPMSIYADRIDALVNLSKRLEELKSELALAEVAWDDTWATFVHDKDRIDKSSEGFSSARESAARTKVSVNMINALRSNAEYPRLPAKIIGLIDTKYRDRVVVLDAFLTTVKEIEATQKQMEGLCEKIPSTFAINDLKKIYTQFEDIAKRLPKWYTKRVARYSRLLTLRLALYAGYSNTFEGNVGDPMLLPFDAGDANNGANHTSNVGVVNRYLKHRVASWIRPKVVATLQEAFSEIDSPGCLTYLDSTDKPLRYSLCFRTVGEKLAACLCEPAAIGIKPQIPIQPITTEETEAAAGMLSDIMTFRLGFVHDMANHLYSFTKYVRTKRHNWMQSDYIKALGTIYCALIAITLTRKNRSNLSDIYFIPGRRTPIVDKKELKKNAANGRGKQVVRLDPADVMVTIMANIPGHMLTFSKLDLIDQYDFMDKTIYEVMTDSISTVAFVNCLSVQLSKDNIPDPNCRPLSLTGSVWDPAGGSLFSVRYSDWRQGKLSDTDPLKLWEDLDGDAADGLAKIRAAIPSSILTTTTVLARMCIPPTALAVIWSSLLPDGLEQNCKSYDDVVTARGDLASSLDVTTSLLSCSENKNISSITDSPNLYDLTGNVTTFTVVSTPPSRVLRVNAMDIATTATLFGARIVIAAECPEAYSSESGLSLCIRLFDSRHGSRGCFLEPTAVSSDMTSWGTKLLITDNNPIENACLGQQLEHLSRIVASKPLASAPPCLLIVDSGMAPIKVLWSKEILDPIPIIRLISEDDALISELPYVDAGIRKEPELANEHMVIADVQEASKFFSDESRIYPCPIYNKCVSPDLSRDGDADISSNRIDSEDDTYADSMGSGYLSIDPESMWDRVVENDDMEGAQVQLLLPGDIIHHNDRHVSENMNYPQIGHLDISPNYRDPIDETSSNPPPFPKHSNLFPSDHDPTSESSSKPTPAPKPKSPSASKPLPVPFPNSDSKTSPVPNPNTFSASKIPPTSSIAEETKPCQSNLPAIPLITKPDSVKNGYTTLKTDDKRKGSQSRYRNEKSRKHMHNTHTAVYNTTFNWTGTAAASSRHDMELNQYSPGIVTFDNLIDKEGYRHESETIPRESYSEHRKDLDWMSTPTVIANASSSLITNNDYGGIGGIDLKKYRFKNGTGLLRQGSPTTRLHCRKNNSSRSITDILVGTASPTNEPSPLLQRLKAHTISGDKKANMDAGTIRGRLYDYSSFGPPCIQGACSTSPKTIDLKYLSSEQATVAYPKHDDTHHQTPTGLAPNDKHSDMHISSIITETDTKENSIPGYNNIPMRHSSESESLTSLDSDSDDSHLHVSGSTDTTTDGSSTSRVIPADALLTRRDFRNASRGALYALTKACKKVARQIVYVREQLRTKVATLAIELFKIKMILTG</sequence>
<evidence type="ECO:0000256" key="7">
    <source>
        <dbReference type="ARBA" id="ARBA00022786"/>
    </source>
</evidence>
<evidence type="ECO:0000256" key="14">
    <source>
        <dbReference type="SAM" id="MobiDB-lite"/>
    </source>
</evidence>
<feature type="compositionally biased region" description="Low complexity" evidence="14">
    <location>
        <begin position="3075"/>
        <end position="3090"/>
    </location>
</feature>
<dbReference type="GO" id="GO:0044423">
    <property type="term" value="C:virion component"/>
    <property type="evidence" value="ECO:0007669"/>
    <property type="project" value="UniProtKB-KW"/>
</dbReference>
<name>G9CUE5_9ALPH</name>
<dbReference type="Pfam" id="PF04843">
    <property type="entry name" value="Herpes_teg_N"/>
    <property type="match status" value="1"/>
</dbReference>
<evidence type="ECO:0000259" key="15">
    <source>
        <dbReference type="PROSITE" id="PS51521"/>
    </source>
</evidence>
<keyword evidence="5" id="KW-0645">Protease</keyword>
<feature type="region of interest" description="Disordered" evidence="14">
    <location>
        <begin position="472"/>
        <end position="554"/>
    </location>
</feature>
<feature type="compositionally biased region" description="Polar residues" evidence="14">
    <location>
        <begin position="2722"/>
        <end position="2758"/>
    </location>
</feature>
<keyword evidence="10" id="KW-0946">Virion</keyword>
<dbReference type="InterPro" id="IPR005210">
    <property type="entry name" value="Herpes_LT_deneddylase"/>
</dbReference>
<evidence type="ECO:0000313" key="17">
    <source>
        <dbReference type="Proteomes" id="UP000108473"/>
    </source>
</evidence>
<evidence type="ECO:0000256" key="1">
    <source>
        <dbReference type="ARBA" id="ARBA00022562"/>
    </source>
</evidence>
<evidence type="ECO:0000256" key="13">
    <source>
        <dbReference type="SAM" id="Coils"/>
    </source>
</evidence>
<keyword evidence="8" id="KW-0378">Hydrolase</keyword>
<dbReference type="Gene3D" id="3.90.70.120">
    <property type="match status" value="1"/>
</dbReference>
<keyword evidence="3" id="KW-0945">Host-virus interaction</keyword>
<reference evidence="16 17" key="1">
    <citation type="journal article" date="2012" name="Arch. Virol.">
        <title>Comparative full-length sequence analysis of Marek's disease virus vaccine strain 814.</title>
        <authorList>
            <person name="Zhang F."/>
            <person name="Liu C.J."/>
            <person name="Zhang Y.P."/>
            <person name="Li Z.J."/>
            <person name="Liu A.L."/>
            <person name="Yan F.H."/>
            <person name="Cong F."/>
            <person name="Cheng Y."/>
        </authorList>
    </citation>
    <scope>NUCLEOTIDE SEQUENCE [LARGE SCALE GENOMIC DNA]</scope>
    <source>
        <strain evidence="16">814</strain>
    </source>
</reference>
<evidence type="ECO:0000313" key="16">
    <source>
        <dbReference type="EMBL" id="AEV55016.1"/>
    </source>
</evidence>
<feature type="compositionally biased region" description="Low complexity" evidence="14">
    <location>
        <begin position="480"/>
        <end position="494"/>
    </location>
</feature>
<feature type="compositionally biased region" description="Polar residues" evidence="14">
    <location>
        <begin position="514"/>
        <end position="526"/>
    </location>
</feature>
<evidence type="ECO:0000256" key="8">
    <source>
        <dbReference type="ARBA" id="ARBA00022801"/>
    </source>
</evidence>
<protein>
    <submittedName>
        <fullName evidence="16">UL36</fullName>
    </submittedName>
</protein>
<dbReference type="GO" id="GO:0004843">
    <property type="term" value="F:cysteine-type deubiquitinase activity"/>
    <property type="evidence" value="ECO:0007669"/>
    <property type="project" value="InterPro"/>
</dbReference>
<feature type="domain" description="Peptidase C76" evidence="15">
    <location>
        <begin position="78"/>
        <end position="298"/>
    </location>
</feature>
<keyword evidence="11" id="KW-1127">Modulation of host ubiquitin pathway by viral deubiquitinase</keyword>
<keyword evidence="7" id="KW-0833">Ubl conjugation pathway</keyword>
<dbReference type="GO" id="GO:0006508">
    <property type="term" value="P:proteolysis"/>
    <property type="evidence" value="ECO:0007669"/>
    <property type="project" value="UniProtKB-KW"/>
</dbReference>
<evidence type="ECO:0000256" key="2">
    <source>
        <dbReference type="ARBA" id="ARBA00022580"/>
    </source>
</evidence>
<keyword evidence="6" id="KW-0677">Repeat</keyword>
<dbReference type="Proteomes" id="UP000108473">
    <property type="component" value="Segment"/>
</dbReference>
<feature type="region of interest" description="Disordered" evidence="14">
    <location>
        <begin position="3007"/>
        <end position="3090"/>
    </location>
</feature>
<evidence type="ECO:0000256" key="3">
    <source>
        <dbReference type="ARBA" id="ARBA00022581"/>
    </source>
</evidence>
<feature type="region of interest" description="Disordered" evidence="14">
    <location>
        <begin position="2655"/>
        <end position="2798"/>
    </location>
</feature>
<keyword evidence="1" id="KW-1048">Host nucleus</keyword>
<feature type="region of interest" description="Disordered" evidence="14">
    <location>
        <begin position="2584"/>
        <end position="2603"/>
    </location>
</feature>
<dbReference type="GO" id="GO:0039693">
    <property type="term" value="P:viral DNA genome replication"/>
    <property type="evidence" value="ECO:0007669"/>
    <property type="project" value="InterPro"/>
</dbReference>
<keyword evidence="4" id="KW-1130">Modulation of host ubiquitin pathway by virus</keyword>
<keyword evidence="9" id="KW-0788">Thiol protease</keyword>
<evidence type="ECO:0000256" key="5">
    <source>
        <dbReference type="ARBA" id="ARBA00022670"/>
    </source>
</evidence>